<reference evidence="7" key="1">
    <citation type="submission" date="2022-07" db="EMBL/GenBank/DDBJ databases">
        <authorList>
            <person name="Macas J."/>
            <person name="Novak P."/>
            <person name="Neumann P."/>
        </authorList>
    </citation>
    <scope>NUCLEOTIDE SEQUENCE</scope>
</reference>
<keyword evidence="2 4" id="KW-0863">Zinc-finger</keyword>
<dbReference type="Proteomes" id="UP001152484">
    <property type="component" value="Unassembled WGS sequence"/>
</dbReference>
<evidence type="ECO:0000259" key="6">
    <source>
        <dbReference type="PROSITE" id="PS50808"/>
    </source>
</evidence>
<feature type="compositionally biased region" description="Basic residues" evidence="5">
    <location>
        <begin position="165"/>
        <end position="179"/>
    </location>
</feature>
<dbReference type="GO" id="GO:0080188">
    <property type="term" value="P:gene silencing by siRNA-directed DNA methylation"/>
    <property type="evidence" value="ECO:0007669"/>
    <property type="project" value="InterPro"/>
</dbReference>
<dbReference type="EMBL" id="CAMAPE010000060">
    <property type="protein sequence ID" value="CAH9113298.1"/>
    <property type="molecule type" value="Genomic_DNA"/>
</dbReference>
<dbReference type="GO" id="GO:0008270">
    <property type="term" value="F:zinc ion binding"/>
    <property type="evidence" value="ECO:0007669"/>
    <property type="project" value="UniProtKB-KW"/>
</dbReference>
<keyword evidence="8" id="KW-1185">Reference proteome</keyword>
<sequence>MAPKLDIAWEHATPFEGNRKLPQCNYCHKIIDGVTQLKRHIAHAPGTAEPCPSAPKAVSHMLMRNLTKGRKLKETLSDVFEMEGNRYMQAKLCGDESSYMDVDYSGDEGLTELEKFYLKQAMEESRQTARFEEEKRKKFDAAVYQISSPSTGNDIAGPSSNSTSRTKRGHPSRSTKKKAQIVEMQIEELEKELNLQKQKVSDLEQENLQLKKQMLHMQELQQPKMPEEKNLGVHELEALLFQKETEINELKEKLAEKDDELHDAEDLNQTLMLKERMSNTELQEARRELINVWPDLMSTPKVVIKRMGEIDQTPFQNVCIRRFGKHDWEVKATKLSSWWQEMVNNPNWHPFKTIEKDGKLQEVINEDDLALKELKYQLGDAPYKAVVAALLDLNEYNPSGRYITPELWNLNAGKKATLQEAVQCMIQQLKKSSRYPC</sequence>
<evidence type="ECO:0000256" key="4">
    <source>
        <dbReference type="PROSITE-ProRule" id="PRU00027"/>
    </source>
</evidence>
<gene>
    <name evidence="7" type="ORF">CEURO_LOCUS19972</name>
</gene>
<evidence type="ECO:0000256" key="3">
    <source>
        <dbReference type="ARBA" id="ARBA00022833"/>
    </source>
</evidence>
<feature type="compositionally biased region" description="Polar residues" evidence="5">
    <location>
        <begin position="148"/>
        <end position="164"/>
    </location>
</feature>
<protein>
    <recommendedName>
        <fullName evidence="6">BED-type domain-containing protein</fullName>
    </recommendedName>
</protein>
<dbReference type="Pfam" id="PF02892">
    <property type="entry name" value="zf-BED"/>
    <property type="match status" value="1"/>
</dbReference>
<evidence type="ECO:0000313" key="8">
    <source>
        <dbReference type="Proteomes" id="UP001152484"/>
    </source>
</evidence>
<dbReference type="InterPro" id="IPR005379">
    <property type="entry name" value="FDM1-5/IDN2_XH"/>
</dbReference>
<dbReference type="InterPro" id="IPR003656">
    <property type="entry name" value="Znf_BED"/>
</dbReference>
<dbReference type="AlphaFoldDB" id="A0A9P1EKA7"/>
<keyword evidence="1" id="KW-0479">Metal-binding</keyword>
<name>A0A9P1EKA7_CUSEU</name>
<comment type="caution">
    <text evidence="7">The sequence shown here is derived from an EMBL/GenBank/DDBJ whole genome shotgun (WGS) entry which is preliminary data.</text>
</comment>
<dbReference type="GO" id="GO:0003677">
    <property type="term" value="F:DNA binding"/>
    <property type="evidence" value="ECO:0007669"/>
    <property type="project" value="InterPro"/>
</dbReference>
<dbReference type="OrthoDB" id="1892195at2759"/>
<accession>A0A9P1EKA7</accession>
<proteinExistence type="predicted"/>
<feature type="domain" description="BED-type" evidence="6">
    <location>
        <begin position="3"/>
        <end position="58"/>
    </location>
</feature>
<keyword evidence="3" id="KW-0862">Zinc</keyword>
<evidence type="ECO:0000313" key="7">
    <source>
        <dbReference type="EMBL" id="CAH9113298.1"/>
    </source>
</evidence>
<evidence type="ECO:0000256" key="1">
    <source>
        <dbReference type="ARBA" id="ARBA00022723"/>
    </source>
</evidence>
<dbReference type="PROSITE" id="PS50808">
    <property type="entry name" value="ZF_BED"/>
    <property type="match status" value="1"/>
</dbReference>
<evidence type="ECO:0000256" key="5">
    <source>
        <dbReference type="SAM" id="MobiDB-lite"/>
    </source>
</evidence>
<evidence type="ECO:0000256" key="2">
    <source>
        <dbReference type="ARBA" id="ARBA00022771"/>
    </source>
</evidence>
<dbReference type="InterPro" id="IPR045177">
    <property type="entry name" value="FDM1-5/IDN2"/>
</dbReference>
<dbReference type="PANTHER" id="PTHR21596">
    <property type="entry name" value="RIBONUCLEASE P SUBUNIT P38"/>
    <property type="match status" value="1"/>
</dbReference>
<dbReference type="Pfam" id="PF03469">
    <property type="entry name" value="XH"/>
    <property type="match status" value="1"/>
</dbReference>
<dbReference type="PANTHER" id="PTHR21596:SF82">
    <property type="entry name" value="FACTOR OF DNA METHYLATION 5-LIKE"/>
    <property type="match status" value="1"/>
</dbReference>
<feature type="region of interest" description="Disordered" evidence="5">
    <location>
        <begin position="148"/>
        <end position="179"/>
    </location>
</feature>
<organism evidence="7 8">
    <name type="scientific">Cuscuta europaea</name>
    <name type="common">European dodder</name>
    <dbReference type="NCBI Taxonomy" id="41803"/>
    <lineage>
        <taxon>Eukaryota</taxon>
        <taxon>Viridiplantae</taxon>
        <taxon>Streptophyta</taxon>
        <taxon>Embryophyta</taxon>
        <taxon>Tracheophyta</taxon>
        <taxon>Spermatophyta</taxon>
        <taxon>Magnoliopsida</taxon>
        <taxon>eudicotyledons</taxon>
        <taxon>Gunneridae</taxon>
        <taxon>Pentapetalae</taxon>
        <taxon>asterids</taxon>
        <taxon>lamiids</taxon>
        <taxon>Solanales</taxon>
        <taxon>Convolvulaceae</taxon>
        <taxon>Cuscuteae</taxon>
        <taxon>Cuscuta</taxon>
        <taxon>Cuscuta subgen. Cuscuta</taxon>
    </lineage>
</organism>